<dbReference type="PROSITE" id="PS50928">
    <property type="entry name" value="ABC_TM1"/>
    <property type="match status" value="1"/>
</dbReference>
<organism evidence="7 8">
    <name type="scientific">Leucothrix arctica</name>
    <dbReference type="NCBI Taxonomy" id="1481894"/>
    <lineage>
        <taxon>Bacteria</taxon>
        <taxon>Pseudomonadati</taxon>
        <taxon>Pseudomonadota</taxon>
        <taxon>Gammaproteobacteria</taxon>
        <taxon>Thiotrichales</taxon>
        <taxon>Thiotrichaceae</taxon>
        <taxon>Leucothrix</taxon>
    </lineage>
</organism>
<feature type="transmembrane region" description="Helical" evidence="5">
    <location>
        <begin position="189"/>
        <end position="215"/>
    </location>
</feature>
<feature type="transmembrane region" description="Helical" evidence="5">
    <location>
        <begin position="134"/>
        <end position="155"/>
    </location>
</feature>
<dbReference type="GO" id="GO:0005886">
    <property type="term" value="C:plasma membrane"/>
    <property type="evidence" value="ECO:0007669"/>
    <property type="project" value="UniProtKB-SubCell"/>
</dbReference>
<feature type="domain" description="ABC transmembrane type-1" evidence="6">
    <location>
        <begin position="36"/>
        <end position="264"/>
    </location>
</feature>
<feature type="transmembrane region" description="Helical" evidence="5">
    <location>
        <begin position="38"/>
        <end position="59"/>
    </location>
</feature>
<dbReference type="Gene3D" id="1.10.3720.10">
    <property type="entry name" value="MetI-like"/>
    <property type="match status" value="1"/>
</dbReference>
<feature type="transmembrane region" description="Helical" evidence="5">
    <location>
        <begin position="85"/>
        <end position="107"/>
    </location>
</feature>
<dbReference type="PANTHER" id="PTHR30133">
    <property type="entry name" value="CATIONIC AMINO ACID TRANSPORTER, MEMBRANE COMPONENT"/>
    <property type="match status" value="1"/>
</dbReference>
<dbReference type="AlphaFoldDB" id="A0A317CGI8"/>
<dbReference type="RefSeq" id="WP_109822719.1">
    <property type="nucleotide sequence ID" value="NZ_QGKL01000021.1"/>
</dbReference>
<sequence length="279" mass="31674">MIELIPDWLGNWLGQDGLDTIKYLTNGKHMAWYSSVKFTLIAAVLGGVLAVFFGLMGAAMKQSKIAPLRWIGNIYTTMVRGIPDVLFLLFFPLALEQLAELVMAYMYCSPEQWSNATGWPVCREAQWLLSTNEYLLMACLSFGIVFGAFAANVIYGAMQAVPKGQLEAAEAFGFTEKQILWRFQIRQMWVYALPGLSNVWLLLLKATSLLSLLQITDIVSWADRLGAPNYLSMAGLVHPDWRWKYYLVLFIFYILLTMISERFFAFLQVRASRGMARSN</sequence>
<dbReference type="InterPro" id="IPR035906">
    <property type="entry name" value="MetI-like_sf"/>
</dbReference>
<gene>
    <name evidence="7" type="ORF">DKT75_07060</name>
</gene>
<reference evidence="7 8" key="1">
    <citation type="submission" date="2018-05" db="EMBL/GenBank/DDBJ databases">
        <title>Leucothrix arctica sp. nov., isolated from Arctic seawater.</title>
        <authorList>
            <person name="Choi A."/>
            <person name="Baek K."/>
        </authorList>
    </citation>
    <scope>NUCLEOTIDE SEQUENCE [LARGE SCALE GENOMIC DNA]</scope>
    <source>
        <strain evidence="7 8">IMCC9719</strain>
    </source>
</reference>
<keyword evidence="3 5" id="KW-1133">Transmembrane helix</keyword>
<dbReference type="Proteomes" id="UP000245506">
    <property type="component" value="Unassembled WGS sequence"/>
</dbReference>
<name>A0A317CGI8_9GAMM</name>
<dbReference type="SUPFAM" id="SSF161098">
    <property type="entry name" value="MetI-like"/>
    <property type="match status" value="1"/>
</dbReference>
<dbReference type="InterPro" id="IPR051613">
    <property type="entry name" value="ABC_transp_permease_HisMQ"/>
</dbReference>
<dbReference type="InterPro" id="IPR000515">
    <property type="entry name" value="MetI-like"/>
</dbReference>
<comment type="subcellular location">
    <subcellularLocation>
        <location evidence="1 5">Cell membrane</location>
        <topology evidence="1 5">Multi-pass membrane protein</topology>
    </subcellularLocation>
</comment>
<feature type="transmembrane region" description="Helical" evidence="5">
    <location>
        <begin position="245"/>
        <end position="267"/>
    </location>
</feature>
<keyword evidence="8" id="KW-1185">Reference proteome</keyword>
<keyword evidence="5" id="KW-0813">Transport</keyword>
<protein>
    <submittedName>
        <fullName evidence="7">ABC transporter permease</fullName>
    </submittedName>
</protein>
<dbReference type="OrthoDB" id="9815029at2"/>
<evidence type="ECO:0000259" key="6">
    <source>
        <dbReference type="PROSITE" id="PS50928"/>
    </source>
</evidence>
<dbReference type="EMBL" id="QGKL01000021">
    <property type="protein sequence ID" value="PWQ97291.1"/>
    <property type="molecule type" value="Genomic_DNA"/>
</dbReference>
<evidence type="ECO:0000256" key="4">
    <source>
        <dbReference type="ARBA" id="ARBA00023136"/>
    </source>
</evidence>
<evidence type="ECO:0000256" key="1">
    <source>
        <dbReference type="ARBA" id="ARBA00004651"/>
    </source>
</evidence>
<evidence type="ECO:0000313" key="8">
    <source>
        <dbReference type="Proteomes" id="UP000245506"/>
    </source>
</evidence>
<comment type="similarity">
    <text evidence="5">Belongs to the binding-protein-dependent transport system permease family.</text>
</comment>
<evidence type="ECO:0000256" key="5">
    <source>
        <dbReference type="RuleBase" id="RU363032"/>
    </source>
</evidence>
<dbReference type="GO" id="GO:0055085">
    <property type="term" value="P:transmembrane transport"/>
    <property type="evidence" value="ECO:0007669"/>
    <property type="project" value="InterPro"/>
</dbReference>
<dbReference type="CDD" id="cd06261">
    <property type="entry name" value="TM_PBP2"/>
    <property type="match status" value="1"/>
</dbReference>
<evidence type="ECO:0000256" key="3">
    <source>
        <dbReference type="ARBA" id="ARBA00022989"/>
    </source>
</evidence>
<accession>A0A317CGI8</accession>
<dbReference type="PANTHER" id="PTHR30133:SF2">
    <property type="entry name" value="ARGININE ABC TRANSPORTER PERMEASE PROTEIN ARTQ"/>
    <property type="match status" value="1"/>
</dbReference>
<evidence type="ECO:0000256" key="2">
    <source>
        <dbReference type="ARBA" id="ARBA00022692"/>
    </source>
</evidence>
<comment type="caution">
    <text evidence="7">The sequence shown here is derived from an EMBL/GenBank/DDBJ whole genome shotgun (WGS) entry which is preliminary data.</text>
</comment>
<evidence type="ECO:0000313" key="7">
    <source>
        <dbReference type="EMBL" id="PWQ97291.1"/>
    </source>
</evidence>
<keyword evidence="2 5" id="KW-0812">Transmembrane</keyword>
<proteinExistence type="inferred from homology"/>
<dbReference type="Pfam" id="PF00528">
    <property type="entry name" value="BPD_transp_1"/>
    <property type="match status" value="1"/>
</dbReference>
<keyword evidence="4 5" id="KW-0472">Membrane</keyword>